<protein>
    <submittedName>
        <fullName evidence="2">ATPase</fullName>
    </submittedName>
</protein>
<dbReference type="SUPFAM" id="SSF52540">
    <property type="entry name" value="P-loop containing nucleoside triphosphate hydrolases"/>
    <property type="match status" value="1"/>
</dbReference>
<dbReference type="Pfam" id="PF01637">
    <property type="entry name" value="ATPase_2"/>
    <property type="match status" value="1"/>
</dbReference>
<evidence type="ECO:0000313" key="3">
    <source>
        <dbReference type="Proteomes" id="UP000009231"/>
    </source>
</evidence>
<dbReference type="OrthoDB" id="132045at2157"/>
<dbReference type="PANTHER" id="PTHR34301">
    <property type="entry name" value="DNA-BINDING PROTEIN-RELATED"/>
    <property type="match status" value="1"/>
</dbReference>
<organism evidence="2 3">
    <name type="scientific">Methanobacterium paludis (strain DSM 25820 / JCM 18151 / SWAN1)</name>
    <dbReference type="NCBI Taxonomy" id="868131"/>
    <lineage>
        <taxon>Archaea</taxon>
        <taxon>Methanobacteriati</taxon>
        <taxon>Methanobacteriota</taxon>
        <taxon>Methanomada group</taxon>
        <taxon>Methanobacteria</taxon>
        <taxon>Methanobacteriales</taxon>
        <taxon>Methanobacteriaceae</taxon>
        <taxon>Methanobacterium</taxon>
    </lineage>
</organism>
<feature type="domain" description="ATPase" evidence="1">
    <location>
        <begin position="16"/>
        <end position="281"/>
    </location>
</feature>
<gene>
    <name evidence="2" type="ordered locus">MSWAN_1400</name>
</gene>
<accession>F6D780</accession>
<dbReference type="Proteomes" id="UP000009231">
    <property type="component" value="Chromosome"/>
</dbReference>
<dbReference type="STRING" id="868131.MSWAN_1400"/>
<evidence type="ECO:0000313" key="2">
    <source>
        <dbReference type="EMBL" id="AEG18414.1"/>
    </source>
</evidence>
<evidence type="ECO:0000259" key="1">
    <source>
        <dbReference type="Pfam" id="PF01637"/>
    </source>
</evidence>
<name>F6D780_METPW</name>
<dbReference type="GeneID" id="10668905"/>
<dbReference type="HOGENOM" id="CLU_697590_0_0_2"/>
<dbReference type="InterPro" id="IPR027417">
    <property type="entry name" value="P-loop_NTPase"/>
</dbReference>
<dbReference type="InterPro" id="IPR011579">
    <property type="entry name" value="ATPase_dom"/>
</dbReference>
<dbReference type="AlphaFoldDB" id="F6D780"/>
<dbReference type="EMBL" id="CP002772">
    <property type="protein sequence ID" value="AEG18414.1"/>
    <property type="molecule type" value="Genomic_DNA"/>
</dbReference>
<sequence>MPSLPLGIPSDLDRYFYNREKELINLKSLLSTLNQNVANQIIITGHRGIGKSFLLKKLVQELPSNILTAYVDISKIYGIHKGVLTEESIMDNLLEEMNKAIGEESDISLKVYNAGKDILRRIRRKNYDFKEAGSILGIPIPDVTDNYEKLSKFVMEYPQKVVESSEGKINGFVIVIDEFQLIGEINSPEAFFWMFRSYTQDQDNVSYIFTGSTSSSSDIVGKINGINGAFGGRMIQFNVDNFSRDETEGYLKEKVPEIKFTDDGLERFYKCTRGYPSYINSFCNTMSTNIVYDNDRVVEEFYQKIDQIAIKWIFQWATLSKREKCIITVVIDNGPLTWGNLVDKVDFSDRTLAKYLSILKNKGIITHSDRKYKIDDHMLSAWLKYRKENDGFYPP</sequence>
<dbReference type="KEGG" id="mew:MSWAN_1400"/>
<reference evidence="2 3" key="1">
    <citation type="journal article" date="2014" name="Int. J. Syst. Evol. Microbiol.">
        <title>Methanobacterium paludis sp. nov. and a novel strain of Methanobacterium lacus isolated from northern peatlands.</title>
        <authorList>
            <person name="Cadillo-Quiroz H."/>
            <person name="Brauer S.L."/>
            <person name="Goodson N."/>
            <person name="Yavitt J.B."/>
            <person name="Zinder S.H."/>
        </authorList>
    </citation>
    <scope>NUCLEOTIDE SEQUENCE [LARGE SCALE GENOMIC DNA]</scope>
    <source>
        <strain evidence="3">DSM 25820 / JCM 18151 / SWAN1</strain>
    </source>
</reference>
<dbReference type="eggNOG" id="arCOG03169">
    <property type="taxonomic scope" value="Archaea"/>
</dbReference>
<dbReference type="InterPro" id="IPR036390">
    <property type="entry name" value="WH_DNA-bd_sf"/>
</dbReference>
<dbReference type="RefSeq" id="WP_013825915.1">
    <property type="nucleotide sequence ID" value="NC_015574.1"/>
</dbReference>
<keyword evidence="3" id="KW-1185">Reference proteome</keyword>
<dbReference type="SUPFAM" id="SSF46785">
    <property type="entry name" value="Winged helix' DNA-binding domain"/>
    <property type="match status" value="1"/>
</dbReference>
<dbReference type="GO" id="GO:0005524">
    <property type="term" value="F:ATP binding"/>
    <property type="evidence" value="ECO:0007669"/>
    <property type="project" value="InterPro"/>
</dbReference>
<proteinExistence type="predicted"/>
<dbReference type="Gene3D" id="3.40.50.300">
    <property type="entry name" value="P-loop containing nucleotide triphosphate hydrolases"/>
    <property type="match status" value="1"/>
</dbReference>
<dbReference type="PANTHER" id="PTHR34301:SF8">
    <property type="entry name" value="ATPASE DOMAIN-CONTAINING PROTEIN"/>
    <property type="match status" value="1"/>
</dbReference>